<organism evidence="2 3">
    <name type="scientific">Paenibacillus spongiae</name>
    <dbReference type="NCBI Taxonomy" id="2909671"/>
    <lineage>
        <taxon>Bacteria</taxon>
        <taxon>Bacillati</taxon>
        <taxon>Bacillota</taxon>
        <taxon>Bacilli</taxon>
        <taxon>Bacillales</taxon>
        <taxon>Paenibacillaceae</taxon>
        <taxon>Paenibacillus</taxon>
    </lineage>
</organism>
<accession>A0ABY5S454</accession>
<keyword evidence="1" id="KW-1133">Transmembrane helix</keyword>
<name>A0ABY5S454_9BACL</name>
<feature type="transmembrane region" description="Helical" evidence="1">
    <location>
        <begin position="43"/>
        <end position="64"/>
    </location>
</feature>
<keyword evidence="3" id="KW-1185">Reference proteome</keyword>
<evidence type="ECO:0000256" key="1">
    <source>
        <dbReference type="SAM" id="Phobius"/>
    </source>
</evidence>
<feature type="transmembrane region" description="Helical" evidence="1">
    <location>
        <begin position="76"/>
        <end position="94"/>
    </location>
</feature>
<dbReference type="EMBL" id="CP091430">
    <property type="protein sequence ID" value="UVI27642.1"/>
    <property type="molecule type" value="Genomic_DNA"/>
</dbReference>
<dbReference type="RefSeq" id="WP_258383732.1">
    <property type="nucleotide sequence ID" value="NZ_CP091430.1"/>
</dbReference>
<protein>
    <submittedName>
        <fullName evidence="2">Uncharacterized protein</fullName>
    </submittedName>
</protein>
<evidence type="ECO:0000313" key="2">
    <source>
        <dbReference type="EMBL" id="UVI27642.1"/>
    </source>
</evidence>
<keyword evidence="1" id="KW-0472">Membrane</keyword>
<proteinExistence type="predicted"/>
<sequence>MRARQWIGAVAHLLLGFLFPYVFIGSIVLINGFMSPSTPKQKLMGTVIAVVYTILLIAVNWLTLKGLPRRVRLTSILVHIVLFAGSSLLMLWSLRW</sequence>
<keyword evidence="1" id="KW-0812">Transmembrane</keyword>
<dbReference type="Proteomes" id="UP001057877">
    <property type="component" value="Chromosome"/>
</dbReference>
<gene>
    <name evidence="2" type="ORF">L1F29_19440</name>
</gene>
<reference evidence="2" key="1">
    <citation type="submission" date="2022-01" db="EMBL/GenBank/DDBJ databases">
        <title>Paenibacillus spongiae sp. nov., isolated from marine sponge.</title>
        <authorList>
            <person name="Li Z."/>
            <person name="Zhang M."/>
        </authorList>
    </citation>
    <scope>NUCLEOTIDE SEQUENCE</scope>
    <source>
        <strain evidence="2">PHS-Z3</strain>
    </source>
</reference>
<feature type="transmembrane region" description="Helical" evidence="1">
    <location>
        <begin position="6"/>
        <end position="31"/>
    </location>
</feature>
<evidence type="ECO:0000313" key="3">
    <source>
        <dbReference type="Proteomes" id="UP001057877"/>
    </source>
</evidence>